<proteinExistence type="predicted"/>
<name>A0A1T2X686_9BACL</name>
<keyword evidence="3" id="KW-1185">Reference proteome</keyword>
<dbReference type="Proteomes" id="UP000190188">
    <property type="component" value="Unassembled WGS sequence"/>
</dbReference>
<evidence type="ECO:0000259" key="1">
    <source>
        <dbReference type="Pfam" id="PF12697"/>
    </source>
</evidence>
<dbReference type="SUPFAM" id="SSF53474">
    <property type="entry name" value="alpha/beta-Hydrolases"/>
    <property type="match status" value="1"/>
</dbReference>
<comment type="caution">
    <text evidence="2">The sequence shown here is derived from an EMBL/GenBank/DDBJ whole genome shotgun (WGS) entry which is preliminary data.</text>
</comment>
<feature type="domain" description="AB hydrolase-1" evidence="1">
    <location>
        <begin position="57"/>
        <end position="278"/>
    </location>
</feature>
<dbReference type="Gene3D" id="3.40.50.1820">
    <property type="entry name" value="alpha/beta hydrolase"/>
    <property type="match status" value="1"/>
</dbReference>
<evidence type="ECO:0000313" key="2">
    <source>
        <dbReference type="EMBL" id="OPA75394.1"/>
    </source>
</evidence>
<dbReference type="InterPro" id="IPR000073">
    <property type="entry name" value="AB_hydrolase_1"/>
</dbReference>
<dbReference type="InterPro" id="IPR029058">
    <property type="entry name" value="AB_hydrolase_fold"/>
</dbReference>
<evidence type="ECO:0000313" key="3">
    <source>
        <dbReference type="Proteomes" id="UP000190188"/>
    </source>
</evidence>
<dbReference type="Pfam" id="PF12697">
    <property type="entry name" value="Abhydrolase_6"/>
    <property type="match status" value="1"/>
</dbReference>
<reference evidence="2 3" key="1">
    <citation type="submission" date="2017-01" db="EMBL/GenBank/DDBJ databases">
        <title>Genome analysis of Paenibacillus selenitrireducens ES3-24.</title>
        <authorList>
            <person name="Xu D."/>
            <person name="Yao R."/>
            <person name="Zheng S."/>
        </authorList>
    </citation>
    <scope>NUCLEOTIDE SEQUENCE [LARGE SCALE GENOMIC DNA]</scope>
    <source>
        <strain evidence="2 3">ES3-24</strain>
    </source>
</reference>
<dbReference type="STRING" id="1324314.BVG16_22285"/>
<gene>
    <name evidence="2" type="ORF">BVG16_22285</name>
</gene>
<dbReference type="AlphaFoldDB" id="A0A1T2X686"/>
<protein>
    <recommendedName>
        <fullName evidence="1">AB hydrolase-1 domain-containing protein</fullName>
    </recommendedName>
</protein>
<dbReference type="EMBL" id="MSZX01000009">
    <property type="protein sequence ID" value="OPA75394.1"/>
    <property type="molecule type" value="Genomic_DNA"/>
</dbReference>
<accession>A0A1T2X686</accession>
<organism evidence="2 3">
    <name type="scientific">Paenibacillus selenitireducens</name>
    <dbReference type="NCBI Taxonomy" id="1324314"/>
    <lineage>
        <taxon>Bacteria</taxon>
        <taxon>Bacillati</taxon>
        <taxon>Bacillota</taxon>
        <taxon>Bacilli</taxon>
        <taxon>Bacillales</taxon>
        <taxon>Paenibacillaceae</taxon>
        <taxon>Paenibacillus</taxon>
    </lineage>
</organism>
<sequence length="291" mass="32510">MTSNSMHFKTLQKQLKYQSAYDQSLSLWPVPYTTEYVPTRFGATHVVTCGPEDGEPMVLLHAMGFSSTVWHPNIQPLAQKYKVYAIDFIGDLNKSAPSILPANREACAEWLDEVTNALGVSSAVLGGISYGGFLAVNYAIHAPHKVNKLFLLSPASTFVPLYNTFIYRIIAMSAIPIKWHVLLFIKWLSKHQLNKALVNQFHAAFKYGTLSLRVPPGVYGDDEFHKLTMPILLLLGDQEVISDYNAAFQRATQLGIDLKAEVIPGTGHLLNLENPDIVNMKIQQFLCEEPF</sequence>
<dbReference type="InterPro" id="IPR050266">
    <property type="entry name" value="AB_hydrolase_sf"/>
</dbReference>
<dbReference type="PANTHER" id="PTHR43798">
    <property type="entry name" value="MONOACYLGLYCEROL LIPASE"/>
    <property type="match status" value="1"/>
</dbReference>